<dbReference type="AlphaFoldDB" id="A0A5M9JSQ4"/>
<dbReference type="EMBL" id="VICG01000006">
    <property type="protein sequence ID" value="KAA8571099.1"/>
    <property type="molecule type" value="Genomic_DNA"/>
</dbReference>
<proteinExistence type="predicted"/>
<keyword evidence="2" id="KW-1185">Reference proteome</keyword>
<accession>A0A5M9JSQ4</accession>
<evidence type="ECO:0000313" key="1">
    <source>
        <dbReference type="EMBL" id="KAA8571099.1"/>
    </source>
</evidence>
<gene>
    <name evidence="1" type="ORF">EYC84_000452</name>
</gene>
<comment type="caution">
    <text evidence="1">The sequence shown here is derived from an EMBL/GenBank/DDBJ whole genome shotgun (WGS) entry which is preliminary data.</text>
</comment>
<sequence>MILPPPKPPVKWRNCDEVKCTMNFPPPGLRRVCSNPAGLHLSSCLTLFYSTPDCHLLLNLKLLVPDHARELAAQAGRGREFADLNVCDELAE</sequence>
<dbReference type="Proteomes" id="UP000322873">
    <property type="component" value="Unassembled WGS sequence"/>
</dbReference>
<name>A0A5M9JSQ4_MONFR</name>
<organism evidence="1 2">
    <name type="scientific">Monilinia fructicola</name>
    <name type="common">Brown rot fungus</name>
    <name type="synonym">Ciboria fructicola</name>
    <dbReference type="NCBI Taxonomy" id="38448"/>
    <lineage>
        <taxon>Eukaryota</taxon>
        <taxon>Fungi</taxon>
        <taxon>Dikarya</taxon>
        <taxon>Ascomycota</taxon>
        <taxon>Pezizomycotina</taxon>
        <taxon>Leotiomycetes</taxon>
        <taxon>Helotiales</taxon>
        <taxon>Sclerotiniaceae</taxon>
        <taxon>Monilinia</taxon>
    </lineage>
</organism>
<evidence type="ECO:0000313" key="2">
    <source>
        <dbReference type="Proteomes" id="UP000322873"/>
    </source>
</evidence>
<reference evidence="1 2" key="1">
    <citation type="submission" date="2019-06" db="EMBL/GenBank/DDBJ databases">
        <title>Genome Sequence of the Brown Rot Fungal Pathogen Monilinia fructicola.</title>
        <authorList>
            <person name="De Miccolis Angelini R.M."/>
            <person name="Landi L."/>
            <person name="Abate D."/>
            <person name="Pollastro S."/>
            <person name="Romanazzi G."/>
            <person name="Faretra F."/>
        </authorList>
    </citation>
    <scope>NUCLEOTIDE SEQUENCE [LARGE SCALE GENOMIC DNA]</scope>
    <source>
        <strain evidence="1 2">Mfrc123</strain>
    </source>
</reference>
<protein>
    <submittedName>
        <fullName evidence="1">Uncharacterized protein</fullName>
    </submittedName>
</protein>